<keyword evidence="1" id="KW-0472">Membrane</keyword>
<accession>A0A2M8ENJ4</accession>
<keyword evidence="1" id="KW-0812">Transmembrane</keyword>
<dbReference type="Gene3D" id="2.120.10.30">
    <property type="entry name" value="TolB, C-terminal domain"/>
    <property type="match status" value="1"/>
</dbReference>
<feature type="transmembrane region" description="Helical" evidence="1">
    <location>
        <begin position="41"/>
        <end position="59"/>
    </location>
</feature>
<comment type="caution">
    <text evidence="3">The sequence shown here is derived from an EMBL/GenBank/DDBJ whole genome shotgun (WGS) entry which is preliminary data.</text>
</comment>
<dbReference type="InterPro" id="IPR013229">
    <property type="entry name" value="PEGA"/>
</dbReference>
<evidence type="ECO:0000259" key="2">
    <source>
        <dbReference type="Pfam" id="PF08308"/>
    </source>
</evidence>
<dbReference type="InterPro" id="IPR011659">
    <property type="entry name" value="WD40"/>
</dbReference>
<dbReference type="Pfam" id="PF08308">
    <property type="entry name" value="PEGA"/>
    <property type="match status" value="1"/>
</dbReference>
<proteinExistence type="predicted"/>
<dbReference type="AlphaFoldDB" id="A0A2M8ENJ4"/>
<sequence>MKLFYHTFIYPPTSLPADRSCYNPPMPNKVKAMNRTLRRSIFWIFVSIFAVSSPLLVLYTSGYRYNIASGQILRTGVISIATDPRSVSIFVNDELQKSKTPTVVKRLMPDTYSVRLEKDGYLSWSGEVKVFSGATSIMNTILLFLDSEPEMLFNKEAESFVPSPDGSLIAYTAIEEDWEEVWLYDLKSEEHKMIAQRLTSDIVTEIKWSTNSEFLSVYNYEIGLSIFAKSGTEINLDIEQTETVDSTFWHPSDGNTIFLASETGLEEINLSSKSSKIIKNTDENSISLDASILNFFDDGSFTELMQLIDGEPTLLALLPRSNYTIAERDGSYMLLTDDNERLILLDIHAEIPILLETKASIYDWTESKNLLVYSDGYEVNVYDPGPHTNQFITRQGDRIESLLWHSSATSILFQLETKIVAHEHYNAGDSRKNFTLVSGVDEIKTAWVASDGQMLYYYAFQNGSYGLYKLELIKPFISL</sequence>
<reference evidence="4" key="1">
    <citation type="submission" date="2017-09" db="EMBL/GenBank/DDBJ databases">
        <title>Depth-based differentiation of microbial function through sediment-hosted aquifers and enrichment of novel symbionts in the deep terrestrial subsurface.</title>
        <authorList>
            <person name="Probst A.J."/>
            <person name="Ladd B."/>
            <person name="Jarett J.K."/>
            <person name="Geller-Mcgrath D.E."/>
            <person name="Sieber C.M.K."/>
            <person name="Emerson J.B."/>
            <person name="Anantharaman K."/>
            <person name="Thomas B.C."/>
            <person name="Malmstrom R."/>
            <person name="Stieglmeier M."/>
            <person name="Klingl A."/>
            <person name="Woyke T."/>
            <person name="Ryan C.M."/>
            <person name="Banfield J.F."/>
        </authorList>
    </citation>
    <scope>NUCLEOTIDE SEQUENCE [LARGE SCALE GENOMIC DNA]</scope>
</reference>
<keyword evidence="1" id="KW-1133">Transmembrane helix</keyword>
<dbReference type="EMBL" id="PFSI01000050">
    <property type="protein sequence ID" value="PJC24314.1"/>
    <property type="molecule type" value="Genomic_DNA"/>
</dbReference>
<dbReference type="SUPFAM" id="SSF82171">
    <property type="entry name" value="DPP6 N-terminal domain-like"/>
    <property type="match status" value="1"/>
</dbReference>
<protein>
    <recommendedName>
        <fullName evidence="2">PEGA domain-containing protein</fullName>
    </recommendedName>
</protein>
<dbReference type="Proteomes" id="UP000230251">
    <property type="component" value="Unassembled WGS sequence"/>
</dbReference>
<dbReference type="InterPro" id="IPR011042">
    <property type="entry name" value="6-blade_b-propeller_TolB-like"/>
</dbReference>
<name>A0A2M8ENJ4_9BACT</name>
<feature type="domain" description="PEGA" evidence="2">
    <location>
        <begin position="76"/>
        <end position="135"/>
    </location>
</feature>
<evidence type="ECO:0000256" key="1">
    <source>
        <dbReference type="SAM" id="Phobius"/>
    </source>
</evidence>
<dbReference type="Pfam" id="PF07676">
    <property type="entry name" value="PD40"/>
    <property type="match status" value="1"/>
</dbReference>
<organism evidence="3 4">
    <name type="scientific">Candidatus Uhrbacteria bacterium CG_4_9_14_0_2_um_filter_41_50</name>
    <dbReference type="NCBI Taxonomy" id="1975031"/>
    <lineage>
        <taxon>Bacteria</taxon>
        <taxon>Candidatus Uhriibacteriota</taxon>
    </lineage>
</organism>
<evidence type="ECO:0000313" key="3">
    <source>
        <dbReference type="EMBL" id="PJC24314.1"/>
    </source>
</evidence>
<gene>
    <name evidence="3" type="ORF">CO057_03245</name>
</gene>
<evidence type="ECO:0000313" key="4">
    <source>
        <dbReference type="Proteomes" id="UP000230251"/>
    </source>
</evidence>